<feature type="region of interest" description="Disordered" evidence="1">
    <location>
        <begin position="1"/>
        <end position="54"/>
    </location>
</feature>
<proteinExistence type="predicted"/>
<evidence type="ECO:0000313" key="3">
    <source>
        <dbReference type="Proteomes" id="UP000287033"/>
    </source>
</evidence>
<dbReference type="AlphaFoldDB" id="A0A401U3W1"/>
<dbReference type="Proteomes" id="UP000287033">
    <property type="component" value="Unassembled WGS sequence"/>
</dbReference>
<reference evidence="2 3" key="1">
    <citation type="journal article" date="2018" name="Nat. Ecol. Evol.">
        <title>Shark genomes provide insights into elasmobranch evolution and the origin of vertebrates.</title>
        <authorList>
            <person name="Hara Y"/>
            <person name="Yamaguchi K"/>
            <person name="Onimaru K"/>
            <person name="Kadota M"/>
            <person name="Koyanagi M"/>
            <person name="Keeley SD"/>
            <person name="Tatsumi K"/>
            <person name="Tanaka K"/>
            <person name="Motone F"/>
            <person name="Kageyama Y"/>
            <person name="Nozu R"/>
            <person name="Adachi N"/>
            <person name="Nishimura O"/>
            <person name="Nakagawa R"/>
            <person name="Tanegashima C"/>
            <person name="Kiyatake I"/>
            <person name="Matsumoto R"/>
            <person name="Murakumo K"/>
            <person name="Nishida K"/>
            <person name="Terakita A"/>
            <person name="Kuratani S"/>
            <person name="Sato K"/>
            <person name="Hyodo S Kuraku.S."/>
        </authorList>
    </citation>
    <scope>NUCLEOTIDE SEQUENCE [LARGE SCALE GENOMIC DNA]</scope>
</reference>
<comment type="caution">
    <text evidence="2">The sequence shown here is derived from an EMBL/GenBank/DDBJ whole genome shotgun (WGS) entry which is preliminary data.</text>
</comment>
<protein>
    <submittedName>
        <fullName evidence="2">Uncharacterized protein</fullName>
    </submittedName>
</protein>
<organism evidence="2 3">
    <name type="scientific">Chiloscyllium punctatum</name>
    <name type="common">Brownbanded bambooshark</name>
    <name type="synonym">Hemiscyllium punctatum</name>
    <dbReference type="NCBI Taxonomy" id="137246"/>
    <lineage>
        <taxon>Eukaryota</taxon>
        <taxon>Metazoa</taxon>
        <taxon>Chordata</taxon>
        <taxon>Craniata</taxon>
        <taxon>Vertebrata</taxon>
        <taxon>Chondrichthyes</taxon>
        <taxon>Elasmobranchii</taxon>
        <taxon>Galeomorphii</taxon>
        <taxon>Galeoidea</taxon>
        <taxon>Orectolobiformes</taxon>
        <taxon>Hemiscylliidae</taxon>
        <taxon>Chiloscyllium</taxon>
    </lineage>
</organism>
<gene>
    <name evidence="2" type="ORF">chiPu_0034007</name>
</gene>
<dbReference type="EMBL" id="BEZZ01279319">
    <property type="protein sequence ID" value="GCC49536.1"/>
    <property type="molecule type" value="Genomic_DNA"/>
</dbReference>
<evidence type="ECO:0000313" key="2">
    <source>
        <dbReference type="EMBL" id="GCC49536.1"/>
    </source>
</evidence>
<feature type="non-terminal residue" evidence="2">
    <location>
        <position position="1"/>
    </location>
</feature>
<accession>A0A401U3W1</accession>
<name>A0A401U3W1_CHIPU</name>
<keyword evidence="3" id="KW-1185">Reference proteome</keyword>
<evidence type="ECO:0000256" key="1">
    <source>
        <dbReference type="SAM" id="MobiDB-lite"/>
    </source>
</evidence>
<sequence length="54" mass="5674">GAGVDQGPEREGSRGARVRPAFLLQSPPSSRRKPGPITTVARREARCGPSVAPH</sequence>